<gene>
    <name evidence="1" type="ORF">FWILDA_LOCUS4385</name>
</gene>
<organism evidence="1 2">
    <name type="scientific">Funneliformis geosporum</name>
    <dbReference type="NCBI Taxonomy" id="1117311"/>
    <lineage>
        <taxon>Eukaryota</taxon>
        <taxon>Fungi</taxon>
        <taxon>Fungi incertae sedis</taxon>
        <taxon>Mucoromycota</taxon>
        <taxon>Glomeromycotina</taxon>
        <taxon>Glomeromycetes</taxon>
        <taxon>Glomerales</taxon>
        <taxon>Glomeraceae</taxon>
        <taxon>Funneliformis</taxon>
    </lineage>
</organism>
<dbReference type="OrthoDB" id="2380987at2759"/>
<proteinExistence type="predicted"/>
<name>A0A9W4WPW5_9GLOM</name>
<dbReference type="AlphaFoldDB" id="A0A9W4WPW5"/>
<dbReference type="Proteomes" id="UP001153678">
    <property type="component" value="Unassembled WGS sequence"/>
</dbReference>
<comment type="caution">
    <text evidence="1">The sequence shown here is derived from an EMBL/GenBank/DDBJ whole genome shotgun (WGS) entry which is preliminary data.</text>
</comment>
<accession>A0A9W4WPW5</accession>
<evidence type="ECO:0000313" key="2">
    <source>
        <dbReference type="Proteomes" id="UP001153678"/>
    </source>
</evidence>
<reference evidence="1" key="1">
    <citation type="submission" date="2022-08" db="EMBL/GenBank/DDBJ databases">
        <authorList>
            <person name="Kallberg Y."/>
            <person name="Tangrot J."/>
            <person name="Rosling A."/>
        </authorList>
    </citation>
    <scope>NUCLEOTIDE SEQUENCE</scope>
    <source>
        <strain evidence="1">Wild A</strain>
    </source>
</reference>
<dbReference type="EMBL" id="CAMKVN010000650">
    <property type="protein sequence ID" value="CAI2170044.1"/>
    <property type="molecule type" value="Genomic_DNA"/>
</dbReference>
<sequence length="101" mass="11629">MRRHFSRIVSSDKSCNIDCADIVVTILKFDNDNESINPYITDGDELFDYALNHIAHRADAFNPFSSRYNPSTQNGYGGHTARWSHSRARSNNEIVRNFYNV</sequence>
<evidence type="ECO:0000313" key="1">
    <source>
        <dbReference type="EMBL" id="CAI2170044.1"/>
    </source>
</evidence>
<keyword evidence="2" id="KW-1185">Reference proteome</keyword>
<protein>
    <submittedName>
        <fullName evidence="1">13682_t:CDS:1</fullName>
    </submittedName>
</protein>